<gene>
    <name evidence="1" type="ORF">GCM10017621_26380</name>
</gene>
<dbReference type="AlphaFoldDB" id="A0A9W6IQ35"/>
<dbReference type="RefSeq" id="WP_271187489.1">
    <property type="nucleotide sequence ID" value="NZ_BSFE01000008.1"/>
</dbReference>
<accession>A0A9W6IQ35</accession>
<dbReference type="Proteomes" id="UP001143486">
    <property type="component" value="Unassembled WGS sequence"/>
</dbReference>
<proteinExistence type="predicted"/>
<evidence type="ECO:0000313" key="2">
    <source>
        <dbReference type="Proteomes" id="UP001143486"/>
    </source>
</evidence>
<reference evidence="1" key="1">
    <citation type="journal article" date="2014" name="Int. J. Syst. Evol. Microbiol.">
        <title>Complete genome sequence of Corynebacterium casei LMG S-19264T (=DSM 44701T), isolated from a smear-ripened cheese.</title>
        <authorList>
            <consortium name="US DOE Joint Genome Institute (JGI-PGF)"/>
            <person name="Walter F."/>
            <person name="Albersmeier A."/>
            <person name="Kalinowski J."/>
            <person name="Ruckert C."/>
        </authorList>
    </citation>
    <scope>NUCLEOTIDE SEQUENCE</scope>
    <source>
        <strain evidence="1">VKM B-1513</strain>
    </source>
</reference>
<comment type="caution">
    <text evidence="1">The sequence shown here is derived from an EMBL/GenBank/DDBJ whole genome shotgun (WGS) entry which is preliminary data.</text>
</comment>
<evidence type="ECO:0000313" key="1">
    <source>
        <dbReference type="EMBL" id="GLK53130.1"/>
    </source>
</evidence>
<dbReference type="EMBL" id="BSFE01000008">
    <property type="protein sequence ID" value="GLK53130.1"/>
    <property type="molecule type" value="Genomic_DNA"/>
</dbReference>
<sequence>MWPFRRTPRLIELDDIPECDFGAPCPMLSACEGRMSLVYLMQDTDPDWDGETARAIDFDTADLPVAAIRFVRPHAHKAGPPGEETLSGHPLASRGLYPCGAFEVRRSDWIDALRQVDSIRPSHNGERFRKLRHFIFTFRESTIEVAAGGYEVALLGPLSIREALQLEAGRLAR</sequence>
<reference evidence="1" key="2">
    <citation type="submission" date="2023-01" db="EMBL/GenBank/DDBJ databases">
        <authorList>
            <person name="Sun Q."/>
            <person name="Evtushenko L."/>
        </authorList>
    </citation>
    <scope>NUCLEOTIDE SEQUENCE</scope>
    <source>
        <strain evidence="1">VKM B-1513</strain>
    </source>
</reference>
<name>A0A9W6IQ35_9PROT</name>
<dbReference type="PROSITE" id="PS51257">
    <property type="entry name" value="PROKAR_LIPOPROTEIN"/>
    <property type="match status" value="1"/>
</dbReference>
<keyword evidence="2" id="KW-1185">Reference proteome</keyword>
<organism evidence="1 2">
    <name type="scientific">Maricaulis virginensis</name>
    <dbReference type="NCBI Taxonomy" id="144022"/>
    <lineage>
        <taxon>Bacteria</taxon>
        <taxon>Pseudomonadati</taxon>
        <taxon>Pseudomonadota</taxon>
        <taxon>Alphaproteobacteria</taxon>
        <taxon>Maricaulales</taxon>
        <taxon>Maricaulaceae</taxon>
        <taxon>Maricaulis</taxon>
    </lineage>
</organism>
<protein>
    <submittedName>
        <fullName evidence="1">Uncharacterized protein</fullName>
    </submittedName>
</protein>